<evidence type="ECO:0000313" key="1">
    <source>
        <dbReference type="EMBL" id="MBC2604317.1"/>
    </source>
</evidence>
<evidence type="ECO:0000313" key="2">
    <source>
        <dbReference type="Proteomes" id="UP000525652"/>
    </source>
</evidence>
<organism evidence="1 2">
    <name type="scientific">Puniceicoccus vermicola</name>
    <dbReference type="NCBI Taxonomy" id="388746"/>
    <lineage>
        <taxon>Bacteria</taxon>
        <taxon>Pseudomonadati</taxon>
        <taxon>Verrucomicrobiota</taxon>
        <taxon>Opitutia</taxon>
        <taxon>Puniceicoccales</taxon>
        <taxon>Puniceicoccaceae</taxon>
        <taxon>Puniceicoccus</taxon>
    </lineage>
</organism>
<sequence>MSTVTPLIECLLRSCFVLFGSLFLAVLFMWPGIGVGQEVSGNMLGAQSQNSGLTAVPAPGVVIIDGDLEEWDLSGRIWSFADYSLRDEYSVETAAMWDADYFYLGLRWRDLVPLDNDNDPAFSASDGWRGDALQMRVKTDQVLWMTAWQYAGKATSNMVKDVWNNPLNSRDGTESTQYFGKPGEVDLGDGIQMAYRHQDYGYTQEIRLPWRVLYEKLPDVKAGMVFKMGYEFLWGKSNGKGAPMHRYADNMQPGATSREFFWTSSEVWGDVVLSAEGNVPLRTYGLDTRKVEYPIKIDFEIPLQANRFTIVIEDAMGKRVRNLYADCDPADFADSVTQDKYQLQVSWDGCDDAGSIVEPGVYQVRGLWHEGLDALFDMTFYNPGTPSWATRDGTGSWGSDHYPPRGIVAAGDRMVVSWDFAEGGSGLIGLGPDGRKMWGDVRGSLVTAGNGKYVYSIMADWQSSGNLGRFMAADGSYAPFELNGEQRPFALALTDIIPEAPQASGFLGVDQRKDGDGFVRSMAANKQYLAMGLEDQRLALLDADTAELLKIFPLDGIPVSLAFASDEFLYVVADGKLSRLDLSTGKVVAVSTPELGWGEAISVNAEGHIAVMDVGEDYQVKVYSPNGDLLSTIGQLGGRPERGIFEANGLSHVSSIAYDSKGRIWVVENWNYPRRVCVWSPDGIRIKDYVGNTAYSGAGSYLHSDDPTLAYAGPVEMKLNRGSGDYEVTRVLWKSDDKRDDEPLSFDVDPLSNVLASRFQSDASGRTREYMFRQPTYNHHTELPAVLFMEDSFDSWRPVAAVGLVGHISGKMDLKGREILEVPQGDFADLSAWDGFFWNDDNEDGRVQRSECAIIPSGKPSPVGSRYSGEPPVVAVSAQWNNTIDPQDLSWMACGIFKMNPVSFTEKGAPVYGPEGVEQLLDLDSLLPAEYKGVLVPIATKQNEFLIAIQTMSGALRQDMAFIGVGSKSKEIVWSYPNDYPGVHASHKAPMPAPGQLIGPLKSMGTVFVDDEIGEVIGLRGNLGQDFFFTTDGLYVGSLFRDARFPRPSMPATEEELRGKSLASFSEGGEPFSGWIGKQSDGIIRMTTSIARQAALVVEVTGLDSVRRFSVGDIEVTAMELRDCLSVLEKEAEEAANTSEHFYLVKRMEPGFAWDRVGSWEGSERVEASKMGSPEAASFQLAHDGSHLFLCAEVTDSSPMMNNGKDALRLFKSGDAIDLQLGELGAGRRNPEEGDHRLLISFFQNRPVAVLMRPVDKEASVQHAKTYASPVLSRSFDRVEILDSVRLKTQETTDGYVLMAAIPFSDLNIDPKSGARLGADLGFVSSDASGSFNIARTYWSNQDTGLVNDEPSESWFSPDGWGVIELE</sequence>
<keyword evidence="2" id="KW-1185">Reference proteome</keyword>
<dbReference type="Proteomes" id="UP000525652">
    <property type="component" value="Unassembled WGS sequence"/>
</dbReference>
<dbReference type="SUPFAM" id="SSF101898">
    <property type="entry name" value="NHL repeat"/>
    <property type="match status" value="1"/>
</dbReference>
<protein>
    <submittedName>
        <fullName evidence="1">Uncharacterized protein</fullName>
    </submittedName>
</protein>
<proteinExistence type="predicted"/>
<dbReference type="Gene3D" id="2.120.10.30">
    <property type="entry name" value="TolB, C-terminal domain"/>
    <property type="match status" value="1"/>
</dbReference>
<dbReference type="InterPro" id="IPR011042">
    <property type="entry name" value="6-blade_b-propeller_TolB-like"/>
</dbReference>
<comment type="caution">
    <text evidence="1">The sequence shown here is derived from an EMBL/GenBank/DDBJ whole genome shotgun (WGS) entry which is preliminary data.</text>
</comment>
<name>A0A7X1B2G6_9BACT</name>
<dbReference type="Gene3D" id="2.60.40.1190">
    <property type="match status" value="2"/>
</dbReference>
<reference evidence="1 2" key="1">
    <citation type="submission" date="2020-07" db="EMBL/GenBank/DDBJ databases">
        <authorList>
            <person name="Feng X."/>
        </authorList>
    </citation>
    <scope>NUCLEOTIDE SEQUENCE [LARGE SCALE GENOMIC DNA]</scope>
    <source>
        <strain evidence="1 2">JCM14086</strain>
    </source>
</reference>
<dbReference type="EMBL" id="JACHVA010000143">
    <property type="protein sequence ID" value="MBC2604317.1"/>
    <property type="molecule type" value="Genomic_DNA"/>
</dbReference>
<dbReference type="SUPFAM" id="SSF49344">
    <property type="entry name" value="CBD9-like"/>
    <property type="match status" value="2"/>
</dbReference>
<gene>
    <name evidence="1" type="ORF">H5P30_21265</name>
</gene>
<dbReference type="RefSeq" id="WP_185694930.1">
    <property type="nucleotide sequence ID" value="NZ_JACHVA010000143.1"/>
</dbReference>
<dbReference type="Gene3D" id="2.60.40.4070">
    <property type="match status" value="1"/>
</dbReference>
<accession>A0A7X1B2G6</accession>